<evidence type="ECO:0000313" key="2">
    <source>
        <dbReference type="EMBL" id="GAH13361.1"/>
    </source>
</evidence>
<dbReference type="Pfam" id="PF01207">
    <property type="entry name" value="Dus"/>
    <property type="match status" value="1"/>
</dbReference>
<accession>X1CXY1</accession>
<comment type="caution">
    <text evidence="2">The sequence shown here is derived from an EMBL/GenBank/DDBJ whole genome shotgun (WGS) entry which is preliminary data.</text>
</comment>
<dbReference type="EMBL" id="BART01032662">
    <property type="protein sequence ID" value="GAH13361.1"/>
    <property type="molecule type" value="Genomic_DNA"/>
</dbReference>
<feature type="domain" description="DUS-like FMN-binding" evidence="1">
    <location>
        <begin position="1"/>
        <end position="108"/>
    </location>
</feature>
<feature type="non-terminal residue" evidence="2">
    <location>
        <position position="119"/>
    </location>
</feature>
<name>X1CXY1_9ZZZZ</name>
<protein>
    <recommendedName>
        <fullName evidence="1">DUS-like FMN-binding domain-containing protein</fullName>
    </recommendedName>
</protein>
<sequence>MKNISCWAFRALFPEATDSYTEMINLKELVNLKRRAWDNVDTFSINNQRQWVQVLTNNINDISRLPECLEKFCSDNPERANIYGACINACCPDPRVISAGEGAALIKRTKRERSYEFSL</sequence>
<proteinExistence type="predicted"/>
<dbReference type="AlphaFoldDB" id="X1CXY1"/>
<dbReference type="InterPro" id="IPR035587">
    <property type="entry name" value="DUS-like_FMN-bd"/>
</dbReference>
<organism evidence="2">
    <name type="scientific">marine sediment metagenome</name>
    <dbReference type="NCBI Taxonomy" id="412755"/>
    <lineage>
        <taxon>unclassified sequences</taxon>
        <taxon>metagenomes</taxon>
        <taxon>ecological metagenomes</taxon>
    </lineage>
</organism>
<evidence type="ECO:0000259" key="1">
    <source>
        <dbReference type="Pfam" id="PF01207"/>
    </source>
</evidence>
<gene>
    <name evidence="2" type="ORF">S01H4_56378</name>
</gene>
<dbReference type="Gene3D" id="3.20.20.70">
    <property type="entry name" value="Aldolase class I"/>
    <property type="match status" value="1"/>
</dbReference>
<dbReference type="InterPro" id="IPR013785">
    <property type="entry name" value="Aldolase_TIM"/>
</dbReference>
<reference evidence="2" key="1">
    <citation type="journal article" date="2014" name="Front. Microbiol.">
        <title>High frequency of phylogenetically diverse reductive dehalogenase-homologous genes in deep subseafloor sedimentary metagenomes.</title>
        <authorList>
            <person name="Kawai M."/>
            <person name="Futagami T."/>
            <person name="Toyoda A."/>
            <person name="Takaki Y."/>
            <person name="Nishi S."/>
            <person name="Hori S."/>
            <person name="Arai W."/>
            <person name="Tsubouchi T."/>
            <person name="Morono Y."/>
            <person name="Uchiyama I."/>
            <person name="Ito T."/>
            <person name="Fujiyama A."/>
            <person name="Inagaki F."/>
            <person name="Takami H."/>
        </authorList>
    </citation>
    <scope>NUCLEOTIDE SEQUENCE</scope>
    <source>
        <strain evidence="2">Expedition CK06-06</strain>
    </source>
</reference>